<reference evidence="1" key="1">
    <citation type="submission" date="2021-01" db="UniProtKB">
        <authorList>
            <consortium name="EnsemblMetazoa"/>
        </authorList>
    </citation>
    <scope>IDENTIFICATION</scope>
    <source>
        <strain evidence="1">DH4</strain>
    </source>
</reference>
<keyword evidence="2" id="KW-1185">Reference proteome</keyword>
<dbReference type="RefSeq" id="XP_016771251.1">
    <property type="nucleotide sequence ID" value="XM_016915762.2"/>
</dbReference>
<gene>
    <name evidence="1" type="primary">100578263</name>
    <name evidence="3" type="synonym">LOC100578263</name>
</gene>
<accession>A0A7M7M157</accession>
<dbReference type="OrthoDB" id="10431887at2759"/>
<reference evidence="3" key="2">
    <citation type="submission" date="2025-04" db="UniProtKB">
        <authorList>
            <consortium name="RefSeq"/>
        </authorList>
    </citation>
    <scope>IDENTIFICATION</scope>
    <source>
        <strain evidence="3">DH4</strain>
        <tissue evidence="3">Whole body</tissue>
    </source>
</reference>
<name>A0A7M7M157_APIME</name>
<evidence type="ECO:0000313" key="3">
    <source>
        <dbReference type="RefSeq" id="XP_016771251.1"/>
    </source>
</evidence>
<sequence length="122" mass="14080">MKIHPLTKLASRRTNGLLLSPLPPFAHLNEDIFIENRTWLGTEWTGRQVKMQDPVSRAIMHSQFDHWLKFARVAVTTVSLSSYAGKEPTFHSSCLAAVHQSQQRGRKRPHTQRKLYIFESDI</sequence>
<evidence type="ECO:0000313" key="2">
    <source>
        <dbReference type="Proteomes" id="UP000005203"/>
    </source>
</evidence>
<dbReference type="Proteomes" id="UP000005203">
    <property type="component" value="Linkage group LG13"/>
</dbReference>
<protein>
    <submittedName>
        <fullName evidence="3">Uncharacterized protein LOC100578263</fullName>
    </submittedName>
</protein>
<organism evidence="1">
    <name type="scientific">Apis mellifera</name>
    <name type="common">Honeybee</name>
    <dbReference type="NCBI Taxonomy" id="7460"/>
    <lineage>
        <taxon>Eukaryota</taxon>
        <taxon>Metazoa</taxon>
        <taxon>Ecdysozoa</taxon>
        <taxon>Arthropoda</taxon>
        <taxon>Hexapoda</taxon>
        <taxon>Insecta</taxon>
        <taxon>Pterygota</taxon>
        <taxon>Neoptera</taxon>
        <taxon>Endopterygota</taxon>
        <taxon>Hymenoptera</taxon>
        <taxon>Apocrita</taxon>
        <taxon>Aculeata</taxon>
        <taxon>Apoidea</taxon>
        <taxon>Anthophila</taxon>
        <taxon>Apidae</taxon>
        <taxon>Apis</taxon>
    </lineage>
</organism>
<evidence type="ECO:0000313" key="1">
    <source>
        <dbReference type="EnsemblMetazoa" id="XP_016771251"/>
    </source>
</evidence>
<proteinExistence type="predicted"/>
<dbReference type="KEGG" id="ame:100578263"/>
<dbReference type="AlphaFoldDB" id="A0A7M7M157"/>
<accession>A0A8B7KP98</accession>
<dbReference type="GeneID" id="100578263"/>
<dbReference type="EnsemblMetazoa" id="XM_016915762">
    <property type="protein sequence ID" value="XP_016771251"/>
    <property type="gene ID" value="LOC100578263"/>
</dbReference>